<evidence type="ECO:0000313" key="3">
    <source>
        <dbReference type="Proteomes" id="UP001527882"/>
    </source>
</evidence>
<comment type="caution">
    <text evidence="2">The sequence shown here is derived from an EMBL/GenBank/DDBJ whole genome shotgun (WGS) entry which is preliminary data.</text>
</comment>
<keyword evidence="3" id="KW-1185">Reference proteome</keyword>
<dbReference type="PROSITE" id="PS51257">
    <property type="entry name" value="PROKAR_LIPOPROTEIN"/>
    <property type="match status" value="1"/>
</dbReference>
<feature type="region of interest" description="Disordered" evidence="1">
    <location>
        <begin position="37"/>
        <end position="68"/>
    </location>
</feature>
<proteinExistence type="predicted"/>
<gene>
    <name evidence="2" type="ORF">O9H85_33690</name>
</gene>
<feature type="region of interest" description="Disordered" evidence="1">
    <location>
        <begin position="132"/>
        <end position="204"/>
    </location>
</feature>
<sequence>MTKKQANIGTENTIPLNKSAMMVSIFMATALVGCGQTTTPPQKTPASPAQQTASTQTTANQDAPPYGGTIIDYCRDDNGDGHCDDSGENYDKQYAYTHDGHPYYGRSGAVTSGVIAAGALAGAALGAAAMTAGKPTQPIPSTPPSVSLPVTSVDPKKTPPSMGTGTPSTGTAAPTTSSRTGSFSTGSGSQTDADKKSTGSTTSE</sequence>
<dbReference type="Proteomes" id="UP001527882">
    <property type="component" value="Unassembled WGS sequence"/>
</dbReference>
<dbReference type="EMBL" id="JAQAGZ010000033">
    <property type="protein sequence ID" value="MCZ8517217.1"/>
    <property type="molecule type" value="Genomic_DNA"/>
</dbReference>
<feature type="compositionally biased region" description="Low complexity" evidence="1">
    <location>
        <begin position="44"/>
        <end position="59"/>
    </location>
</feature>
<accession>A0ABT4QK17</accession>
<evidence type="ECO:0000256" key="1">
    <source>
        <dbReference type="SAM" id="MobiDB-lite"/>
    </source>
</evidence>
<protein>
    <submittedName>
        <fullName evidence="2">Uncharacterized protein</fullName>
    </submittedName>
</protein>
<organism evidence="2 3">
    <name type="scientific">Paenibacillus gyeongsangnamensis</name>
    <dbReference type="NCBI Taxonomy" id="3388067"/>
    <lineage>
        <taxon>Bacteria</taxon>
        <taxon>Bacillati</taxon>
        <taxon>Bacillota</taxon>
        <taxon>Bacilli</taxon>
        <taxon>Bacillales</taxon>
        <taxon>Paenibacillaceae</taxon>
        <taxon>Paenibacillus</taxon>
    </lineage>
</organism>
<reference evidence="2 3" key="1">
    <citation type="submission" date="2022-12" db="EMBL/GenBank/DDBJ databases">
        <title>Draft genome sequence of Paenibacillus sp. dW9.</title>
        <authorList>
            <person name="Choi E.-W."/>
            <person name="Kim D.-U."/>
        </authorList>
    </citation>
    <scope>NUCLEOTIDE SEQUENCE [LARGE SCALE GENOMIC DNA]</scope>
    <source>
        <strain evidence="3">dW9</strain>
    </source>
</reference>
<feature type="compositionally biased region" description="Low complexity" evidence="1">
    <location>
        <begin position="144"/>
        <end position="191"/>
    </location>
</feature>
<name>A0ABT4QK17_9BACL</name>
<dbReference type="RefSeq" id="WP_269885749.1">
    <property type="nucleotide sequence ID" value="NZ_JAQAGZ010000033.1"/>
</dbReference>
<evidence type="ECO:0000313" key="2">
    <source>
        <dbReference type="EMBL" id="MCZ8517217.1"/>
    </source>
</evidence>